<dbReference type="Pfam" id="PF00069">
    <property type="entry name" value="Pkinase"/>
    <property type="match status" value="1"/>
</dbReference>
<feature type="domain" description="Protein kinase" evidence="9">
    <location>
        <begin position="228"/>
        <end position="487"/>
    </location>
</feature>
<keyword evidence="11" id="KW-1185">Reference proteome</keyword>
<proteinExistence type="predicted"/>
<sequence length="744" mass="82307">MIRAMRRSAAPSTTSSREPSSIRSARSARSSTRTAPRRNRTGSTLFSRRSLGLSSSLSRSSRRPTEPFDDPSRAPLPAHPDSVMNGPSSLPGPRLFDPLALVRRIPATVRSFGYVKTARSLAVFSRFERYWLELRGTIVVLIVDDEVYRPHHVHTSQRGNENVIAGVFAVHKCHVVRSRGAKSAVIRLIKPNHSQTIWLRFDDESECDIWEKALIGAASQRSVGISDFEFISPIGKGASGKVFLVADRKTGEKLALKVIDKAKVFESCSGFRHALDERLALEMVDGHPFFSRLRYAFQTRAYFYLAIDFYDGGDLYQYLRTHQGRLLESQVRSVAAEVSLALEHLHKLGFVYRDLKPENVLLDSRGHVRLADFGLCKLIPNRALTNTICGTHTYAAPEMLAVRNYGKSIDLWAYGVFVYHILRGRTPYEARDLDQVIANMNNRRIRFSSTTSPELVSMIKKLLDWNPETRLGCGMAGMIEVRGHSFFAGVDWKKVYTKENDEGGLFAKAKRCNLMGPPHRLKRSVRDSVPPPPPPSPAPHALTQCVTARIANNPGETPSAQVLRKTSVGSGDSGKGQSDSKSSGTEHGSPIGSKGSEKSSPVAVIPAGASTGTESDEIESSNRMATKTKRLFRPKSLGNLNGNRASPTSGNAKLSRIASEQEQNTNISLREKMAAAAEQDDLRNFDMSEWGKISVDNDHDDPNYGDSSLWPISKARRRLVEDERVIAGFSYCSSSKPLVVPDNL</sequence>
<name>R7QF21_CHOCR</name>
<dbReference type="FunFam" id="1.10.510.10:FF:000048">
    <property type="entry name" value="Protein kinase C"/>
    <property type="match status" value="1"/>
</dbReference>
<dbReference type="PROSITE" id="PS00107">
    <property type="entry name" value="PROTEIN_KINASE_ATP"/>
    <property type="match status" value="1"/>
</dbReference>
<gene>
    <name evidence="10" type="ORF">CHC_T00009146001</name>
</gene>
<evidence type="ECO:0000259" key="9">
    <source>
        <dbReference type="PROSITE" id="PS50011"/>
    </source>
</evidence>
<feature type="binding site" evidence="7">
    <location>
        <position position="257"/>
    </location>
    <ligand>
        <name>ATP</name>
        <dbReference type="ChEBI" id="CHEBI:30616"/>
    </ligand>
</feature>
<keyword evidence="1 10" id="KW-0723">Serine/threonine-protein kinase</keyword>
<evidence type="ECO:0000313" key="10">
    <source>
        <dbReference type="EMBL" id="CDF37117.1"/>
    </source>
</evidence>
<evidence type="ECO:0000313" key="11">
    <source>
        <dbReference type="Proteomes" id="UP000012073"/>
    </source>
</evidence>
<dbReference type="GO" id="GO:0004674">
    <property type="term" value="F:protein serine/threonine kinase activity"/>
    <property type="evidence" value="ECO:0007669"/>
    <property type="project" value="UniProtKB-KW"/>
</dbReference>
<dbReference type="STRING" id="2769.R7QF21"/>
<dbReference type="PhylomeDB" id="R7QF21"/>
<evidence type="ECO:0000256" key="1">
    <source>
        <dbReference type="ARBA" id="ARBA00022527"/>
    </source>
</evidence>
<feature type="compositionally biased region" description="Pro residues" evidence="8">
    <location>
        <begin position="529"/>
        <end position="538"/>
    </location>
</feature>
<dbReference type="PROSITE" id="PS00108">
    <property type="entry name" value="PROTEIN_KINASE_ST"/>
    <property type="match status" value="1"/>
</dbReference>
<dbReference type="RefSeq" id="XP_005716936.1">
    <property type="nucleotide sequence ID" value="XM_005716879.1"/>
</dbReference>
<dbReference type="GeneID" id="17324729"/>
<dbReference type="EMBL" id="HG001818">
    <property type="protein sequence ID" value="CDF37117.1"/>
    <property type="molecule type" value="Genomic_DNA"/>
</dbReference>
<dbReference type="PROSITE" id="PS50011">
    <property type="entry name" value="PROTEIN_KINASE_DOM"/>
    <property type="match status" value="1"/>
</dbReference>
<evidence type="ECO:0000256" key="4">
    <source>
        <dbReference type="ARBA" id="ARBA00022741"/>
    </source>
</evidence>
<dbReference type="InterPro" id="IPR000719">
    <property type="entry name" value="Prot_kinase_dom"/>
</dbReference>
<dbReference type="InterPro" id="IPR017441">
    <property type="entry name" value="Protein_kinase_ATP_BS"/>
</dbReference>
<dbReference type="Gene3D" id="1.10.510.10">
    <property type="entry name" value="Transferase(Phosphotransferase) domain 1"/>
    <property type="match status" value="1"/>
</dbReference>
<accession>R7QF21</accession>
<dbReference type="OrthoDB" id="432483at2759"/>
<keyword evidence="2" id="KW-0597">Phosphoprotein</keyword>
<feature type="region of interest" description="Disordered" evidence="8">
    <location>
        <begin position="1"/>
        <end position="89"/>
    </location>
</feature>
<feature type="compositionally biased region" description="Low complexity" evidence="8">
    <location>
        <begin position="7"/>
        <end position="34"/>
    </location>
</feature>
<dbReference type="AlphaFoldDB" id="R7QF21"/>
<organism evidence="10 11">
    <name type="scientific">Chondrus crispus</name>
    <name type="common">Carrageen Irish moss</name>
    <name type="synonym">Polymorpha crispa</name>
    <dbReference type="NCBI Taxonomy" id="2769"/>
    <lineage>
        <taxon>Eukaryota</taxon>
        <taxon>Rhodophyta</taxon>
        <taxon>Florideophyceae</taxon>
        <taxon>Rhodymeniophycidae</taxon>
        <taxon>Gigartinales</taxon>
        <taxon>Gigartinaceae</taxon>
        <taxon>Chondrus</taxon>
    </lineage>
</organism>
<dbReference type="SMART" id="SM00220">
    <property type="entry name" value="S_TKc"/>
    <property type="match status" value="1"/>
</dbReference>
<feature type="compositionally biased region" description="Low complexity" evidence="8">
    <location>
        <begin position="41"/>
        <end position="59"/>
    </location>
</feature>
<evidence type="ECO:0000256" key="3">
    <source>
        <dbReference type="ARBA" id="ARBA00022679"/>
    </source>
</evidence>
<feature type="region of interest" description="Disordered" evidence="8">
    <location>
        <begin position="516"/>
        <end position="663"/>
    </location>
</feature>
<dbReference type="SUPFAM" id="SSF56112">
    <property type="entry name" value="Protein kinase-like (PK-like)"/>
    <property type="match status" value="1"/>
</dbReference>
<evidence type="ECO:0000256" key="8">
    <source>
        <dbReference type="SAM" id="MobiDB-lite"/>
    </source>
</evidence>
<dbReference type="PANTHER" id="PTHR24351">
    <property type="entry name" value="RIBOSOMAL PROTEIN S6 KINASE"/>
    <property type="match status" value="1"/>
</dbReference>
<dbReference type="KEGG" id="ccp:CHC_T00009146001"/>
<keyword evidence="6 7" id="KW-0067">ATP-binding</keyword>
<protein>
    <submittedName>
        <fullName evidence="10">Serine/threonine protein kinase</fullName>
    </submittedName>
</protein>
<dbReference type="Gene3D" id="3.30.200.20">
    <property type="entry name" value="Phosphorylase Kinase, domain 1"/>
    <property type="match status" value="1"/>
</dbReference>
<evidence type="ECO:0000256" key="6">
    <source>
        <dbReference type="ARBA" id="ARBA00022840"/>
    </source>
</evidence>
<keyword evidence="3" id="KW-0808">Transferase</keyword>
<dbReference type="Gramene" id="CDF37117">
    <property type="protein sequence ID" value="CDF37117"/>
    <property type="gene ID" value="CHC_T00009146001"/>
</dbReference>
<feature type="compositionally biased region" description="Polar residues" evidence="8">
    <location>
        <begin position="638"/>
        <end position="663"/>
    </location>
</feature>
<keyword evidence="5 10" id="KW-0418">Kinase</keyword>
<feature type="compositionally biased region" description="Basic and acidic residues" evidence="8">
    <location>
        <begin position="63"/>
        <end position="72"/>
    </location>
</feature>
<dbReference type="InterPro" id="IPR045270">
    <property type="entry name" value="STKc_AGC"/>
</dbReference>
<keyword evidence="4 7" id="KW-0547">Nucleotide-binding</keyword>
<dbReference type="InterPro" id="IPR011009">
    <property type="entry name" value="Kinase-like_dom_sf"/>
</dbReference>
<dbReference type="InterPro" id="IPR008271">
    <property type="entry name" value="Ser/Thr_kinase_AS"/>
</dbReference>
<dbReference type="CDD" id="cd05123">
    <property type="entry name" value="STKc_AGC"/>
    <property type="match status" value="1"/>
</dbReference>
<dbReference type="GO" id="GO:0005524">
    <property type="term" value="F:ATP binding"/>
    <property type="evidence" value="ECO:0007669"/>
    <property type="project" value="UniProtKB-UniRule"/>
</dbReference>
<reference evidence="11" key="1">
    <citation type="journal article" date="2013" name="Proc. Natl. Acad. Sci. U.S.A.">
        <title>Genome structure and metabolic features in the red seaweed Chondrus crispus shed light on evolution of the Archaeplastida.</title>
        <authorList>
            <person name="Collen J."/>
            <person name="Porcel B."/>
            <person name="Carre W."/>
            <person name="Ball S.G."/>
            <person name="Chaparro C."/>
            <person name="Tonon T."/>
            <person name="Barbeyron T."/>
            <person name="Michel G."/>
            <person name="Noel B."/>
            <person name="Valentin K."/>
            <person name="Elias M."/>
            <person name="Artiguenave F."/>
            <person name="Arun A."/>
            <person name="Aury J.M."/>
            <person name="Barbosa-Neto J.F."/>
            <person name="Bothwell J.H."/>
            <person name="Bouget F.Y."/>
            <person name="Brillet L."/>
            <person name="Cabello-Hurtado F."/>
            <person name="Capella-Gutierrez S."/>
            <person name="Charrier B."/>
            <person name="Cladiere L."/>
            <person name="Cock J.M."/>
            <person name="Coelho S.M."/>
            <person name="Colleoni C."/>
            <person name="Czjzek M."/>
            <person name="Da Silva C."/>
            <person name="Delage L."/>
            <person name="Denoeud F."/>
            <person name="Deschamps P."/>
            <person name="Dittami S.M."/>
            <person name="Gabaldon T."/>
            <person name="Gachon C.M."/>
            <person name="Groisillier A."/>
            <person name="Herve C."/>
            <person name="Jabbari K."/>
            <person name="Katinka M."/>
            <person name="Kloareg B."/>
            <person name="Kowalczyk N."/>
            <person name="Labadie K."/>
            <person name="Leblanc C."/>
            <person name="Lopez P.J."/>
            <person name="McLachlan D.H."/>
            <person name="Meslet-Cladiere L."/>
            <person name="Moustafa A."/>
            <person name="Nehr Z."/>
            <person name="Nyvall Collen P."/>
            <person name="Panaud O."/>
            <person name="Partensky F."/>
            <person name="Poulain J."/>
            <person name="Rensing S.A."/>
            <person name="Rousvoal S."/>
            <person name="Samson G."/>
            <person name="Symeonidi A."/>
            <person name="Weissenbach J."/>
            <person name="Zambounis A."/>
            <person name="Wincker P."/>
            <person name="Boyen C."/>
        </authorList>
    </citation>
    <scope>NUCLEOTIDE SEQUENCE [LARGE SCALE GENOMIC DNA]</scope>
    <source>
        <strain evidence="11">cv. Stackhouse</strain>
    </source>
</reference>
<dbReference type="Proteomes" id="UP000012073">
    <property type="component" value="Unassembled WGS sequence"/>
</dbReference>
<evidence type="ECO:0000256" key="2">
    <source>
        <dbReference type="ARBA" id="ARBA00022553"/>
    </source>
</evidence>
<evidence type="ECO:0000256" key="7">
    <source>
        <dbReference type="PROSITE-ProRule" id="PRU10141"/>
    </source>
</evidence>
<evidence type="ECO:0000256" key="5">
    <source>
        <dbReference type="ARBA" id="ARBA00022777"/>
    </source>
</evidence>
<feature type="compositionally biased region" description="Low complexity" evidence="8">
    <location>
        <begin position="567"/>
        <end position="583"/>
    </location>
</feature>